<evidence type="ECO:0000256" key="2">
    <source>
        <dbReference type="ARBA" id="ARBA00023015"/>
    </source>
</evidence>
<protein>
    <submittedName>
        <fullName evidence="5">Antiterminator LoaP</fullName>
    </submittedName>
</protein>
<dbReference type="InterPro" id="IPR043425">
    <property type="entry name" value="NusG-like"/>
</dbReference>
<dbReference type="InterPro" id="IPR036735">
    <property type="entry name" value="NGN_dom_sf"/>
</dbReference>
<proteinExistence type="predicted"/>
<feature type="domain" description="NusG-like N-terminal" evidence="4">
    <location>
        <begin position="2"/>
        <end position="97"/>
    </location>
</feature>
<dbReference type="InterPro" id="IPR006645">
    <property type="entry name" value="NGN-like_dom"/>
</dbReference>
<dbReference type="NCBIfam" id="NF033641">
    <property type="entry name" value="antiterm_LoaP"/>
    <property type="match status" value="1"/>
</dbReference>
<dbReference type="PANTHER" id="PTHR30265">
    <property type="entry name" value="RHO-INTERACTING TRANSCRIPTION TERMINATION FACTOR NUSG"/>
    <property type="match status" value="1"/>
</dbReference>
<dbReference type="PANTHER" id="PTHR30265:SF4">
    <property type="entry name" value="KOW MOTIF FAMILY PROTEIN, EXPRESSED"/>
    <property type="match status" value="1"/>
</dbReference>
<dbReference type="EMBL" id="JAOQKC010000033">
    <property type="protein sequence ID" value="MCU6698448.1"/>
    <property type="molecule type" value="Genomic_DNA"/>
</dbReference>
<organism evidence="5 6">
    <name type="scientific">Laedolimicola ammoniilytica</name>
    <dbReference type="NCBI Taxonomy" id="2981771"/>
    <lineage>
        <taxon>Bacteria</taxon>
        <taxon>Bacillati</taxon>
        <taxon>Bacillota</taxon>
        <taxon>Clostridia</taxon>
        <taxon>Lachnospirales</taxon>
        <taxon>Lachnospiraceae</taxon>
        <taxon>Laedolimicola</taxon>
    </lineage>
</organism>
<dbReference type="Gene3D" id="2.30.30.30">
    <property type="match status" value="1"/>
</dbReference>
<reference evidence="5 6" key="1">
    <citation type="journal article" date="2021" name="ISME Commun">
        <title>Automated analysis of genomic sequences facilitates high-throughput and comprehensive description of bacteria.</title>
        <authorList>
            <person name="Hitch T.C.A."/>
        </authorList>
    </citation>
    <scope>NUCLEOTIDE SEQUENCE [LARGE SCALE GENOMIC DNA]</scope>
    <source>
        <strain evidence="5 6">Sanger_04</strain>
    </source>
</reference>
<evidence type="ECO:0000313" key="5">
    <source>
        <dbReference type="EMBL" id="MCU6698448.1"/>
    </source>
</evidence>
<dbReference type="Pfam" id="PF02357">
    <property type="entry name" value="NusG"/>
    <property type="match status" value="1"/>
</dbReference>
<comment type="caution">
    <text evidence="5">The sequence shown here is derived from an EMBL/GenBank/DDBJ whole genome shotgun (WGS) entry which is preliminary data.</text>
</comment>
<name>A0ABT2S1H8_9FIRM</name>
<evidence type="ECO:0000313" key="6">
    <source>
        <dbReference type="Proteomes" id="UP001652461"/>
    </source>
</evidence>
<dbReference type="Gene3D" id="3.30.70.940">
    <property type="entry name" value="NusG, N-terminal domain"/>
    <property type="match status" value="1"/>
</dbReference>
<gene>
    <name evidence="5" type="primary">loaP</name>
    <name evidence="5" type="ORF">OCV63_16400</name>
</gene>
<dbReference type="Proteomes" id="UP001652461">
    <property type="component" value="Unassembled WGS sequence"/>
</dbReference>
<evidence type="ECO:0000256" key="1">
    <source>
        <dbReference type="ARBA" id="ARBA00022814"/>
    </source>
</evidence>
<dbReference type="RefSeq" id="WP_262670933.1">
    <property type="nucleotide sequence ID" value="NZ_JAOQKC010000033.1"/>
</dbReference>
<dbReference type="InterPro" id="IPR047663">
    <property type="entry name" value="Transcription_antiterm_LoaP"/>
</dbReference>
<sequence>MWYVIQVLTGREEQIIEETKAYGVTPYYEELFSPRCERKRKYLGEWHLESELLFPGYLFVITSRAEELYRALKRIPRLTRLVGTGEKWTPMTPDDVRLVELLTGPDRTAHFSEGYIQEGKVTVTSGPLKGLEDKICRIDRHKRLAWLEVKLVERRVEVMAGLEIVRKE</sequence>
<keyword evidence="2" id="KW-0805">Transcription regulation</keyword>
<dbReference type="InterPro" id="IPR014722">
    <property type="entry name" value="Rib_uL2_dom2"/>
</dbReference>
<evidence type="ECO:0000259" key="4">
    <source>
        <dbReference type="Pfam" id="PF02357"/>
    </source>
</evidence>
<keyword evidence="6" id="KW-1185">Reference proteome</keyword>
<dbReference type="SUPFAM" id="SSF82679">
    <property type="entry name" value="N-utilization substance G protein NusG, N-terminal domain"/>
    <property type="match status" value="1"/>
</dbReference>
<keyword evidence="1" id="KW-0889">Transcription antitermination</keyword>
<accession>A0ABT2S1H8</accession>
<evidence type="ECO:0000256" key="3">
    <source>
        <dbReference type="ARBA" id="ARBA00023163"/>
    </source>
</evidence>
<keyword evidence="3" id="KW-0804">Transcription</keyword>